<reference evidence="7 8" key="1">
    <citation type="submission" date="2020-04" db="EMBL/GenBank/DDBJ databases">
        <authorList>
            <person name="Yin C."/>
        </authorList>
    </citation>
    <scope>NUCLEOTIDE SEQUENCE [LARGE SCALE GENOMIC DNA]</scope>
    <source>
        <strain evidence="7 8">Ae27</strain>
    </source>
</reference>
<dbReference type="Gene3D" id="1.10.760.10">
    <property type="entry name" value="Cytochrome c-like domain"/>
    <property type="match status" value="1"/>
</dbReference>
<keyword evidence="2 4" id="KW-0479">Metal-binding</keyword>
<evidence type="ECO:0000259" key="6">
    <source>
        <dbReference type="PROSITE" id="PS51007"/>
    </source>
</evidence>
<evidence type="ECO:0000256" key="5">
    <source>
        <dbReference type="SAM" id="Phobius"/>
    </source>
</evidence>
<dbReference type="PANTHER" id="PTHR35008:SF8">
    <property type="entry name" value="ALCOHOL DEHYDROGENASE CYTOCHROME C SUBUNIT"/>
    <property type="match status" value="1"/>
</dbReference>
<dbReference type="InterPro" id="IPR009056">
    <property type="entry name" value="Cyt_c-like_dom"/>
</dbReference>
<dbReference type="RefSeq" id="WP_168871364.1">
    <property type="nucleotide sequence ID" value="NZ_JABAIA010000001.1"/>
</dbReference>
<organism evidence="7 8">
    <name type="scientific">Chitinophaga varians</name>
    <dbReference type="NCBI Taxonomy" id="2202339"/>
    <lineage>
        <taxon>Bacteria</taxon>
        <taxon>Pseudomonadati</taxon>
        <taxon>Bacteroidota</taxon>
        <taxon>Chitinophagia</taxon>
        <taxon>Chitinophagales</taxon>
        <taxon>Chitinophagaceae</taxon>
        <taxon>Chitinophaga</taxon>
    </lineage>
</organism>
<dbReference type="GO" id="GO:0020037">
    <property type="term" value="F:heme binding"/>
    <property type="evidence" value="ECO:0007669"/>
    <property type="project" value="InterPro"/>
</dbReference>
<gene>
    <name evidence="7" type="ORF">HGH92_14285</name>
</gene>
<name>A0A847RQX4_9BACT</name>
<dbReference type="Proteomes" id="UP000570474">
    <property type="component" value="Unassembled WGS sequence"/>
</dbReference>
<accession>A0A847RQX4</accession>
<evidence type="ECO:0000256" key="1">
    <source>
        <dbReference type="ARBA" id="ARBA00022617"/>
    </source>
</evidence>
<dbReference type="PROSITE" id="PS51007">
    <property type="entry name" value="CYTC"/>
    <property type="match status" value="2"/>
</dbReference>
<feature type="transmembrane region" description="Helical" evidence="5">
    <location>
        <begin position="12"/>
        <end position="32"/>
    </location>
</feature>
<evidence type="ECO:0000256" key="4">
    <source>
        <dbReference type="PROSITE-ProRule" id="PRU00433"/>
    </source>
</evidence>
<dbReference type="EMBL" id="JABAIA010000001">
    <property type="protein sequence ID" value="NLR65483.1"/>
    <property type="molecule type" value="Genomic_DNA"/>
</dbReference>
<proteinExistence type="predicted"/>
<keyword evidence="1 4" id="KW-0349">Heme</keyword>
<keyword evidence="5" id="KW-0812">Transmembrane</keyword>
<dbReference type="Pfam" id="PF13442">
    <property type="entry name" value="Cytochrome_CBB3"/>
    <property type="match status" value="1"/>
</dbReference>
<keyword evidence="3 4" id="KW-0408">Iron</keyword>
<keyword evidence="5" id="KW-1133">Transmembrane helix</keyword>
<comment type="caution">
    <text evidence="7">The sequence shown here is derived from an EMBL/GenBank/DDBJ whole genome shotgun (WGS) entry which is preliminary data.</text>
</comment>
<keyword evidence="8" id="KW-1185">Reference proteome</keyword>
<dbReference type="InterPro" id="IPR051459">
    <property type="entry name" value="Cytochrome_c-type_DH"/>
</dbReference>
<feature type="domain" description="Cytochrome c" evidence="6">
    <location>
        <begin position="199"/>
        <end position="292"/>
    </location>
</feature>
<dbReference type="AlphaFoldDB" id="A0A847RQX4"/>
<feature type="domain" description="Cytochrome c" evidence="6">
    <location>
        <begin position="54"/>
        <end position="153"/>
    </location>
</feature>
<dbReference type="SUPFAM" id="SSF46626">
    <property type="entry name" value="Cytochrome c"/>
    <property type="match status" value="2"/>
</dbReference>
<sequence>MMFPKILKWTGIVLLSLAVLLLIVFGIFFYVYGTHVNKQYAVEVRPIAIPHDSASIAAGAHLYAIKGCGDCHGADLGGKIFLNDPAVGVLAGANLTSGKGGRPAGYSDRDWLKAMRHGLGADNKTLKLMPSYEYAKLSDKDMAAIVAFCKAQPAVNRTLPPMKTGPVGKVLAVLGKLPLFPAEKIDHSYRQPETMPVTVTREYGEYLSVSCTGCHNPRFTGGDSPIPGGKKVADITSKGNVGKWTAQEFITALRTGNTPEGRKLKNEDMPWSMTAEYSDEELQALFLYLKGL</sequence>
<dbReference type="GO" id="GO:0009055">
    <property type="term" value="F:electron transfer activity"/>
    <property type="evidence" value="ECO:0007669"/>
    <property type="project" value="InterPro"/>
</dbReference>
<evidence type="ECO:0000313" key="7">
    <source>
        <dbReference type="EMBL" id="NLR65483.1"/>
    </source>
</evidence>
<evidence type="ECO:0000313" key="8">
    <source>
        <dbReference type="Proteomes" id="UP000570474"/>
    </source>
</evidence>
<dbReference type="InterPro" id="IPR036909">
    <property type="entry name" value="Cyt_c-like_dom_sf"/>
</dbReference>
<dbReference type="PANTHER" id="PTHR35008">
    <property type="entry name" value="BLL4482 PROTEIN-RELATED"/>
    <property type="match status" value="1"/>
</dbReference>
<dbReference type="GO" id="GO:0046872">
    <property type="term" value="F:metal ion binding"/>
    <property type="evidence" value="ECO:0007669"/>
    <property type="project" value="UniProtKB-KW"/>
</dbReference>
<protein>
    <submittedName>
        <fullName evidence="7">Cytochrome c</fullName>
    </submittedName>
</protein>
<keyword evidence="5" id="KW-0472">Membrane</keyword>
<evidence type="ECO:0000256" key="3">
    <source>
        <dbReference type="ARBA" id="ARBA00023004"/>
    </source>
</evidence>
<evidence type="ECO:0000256" key="2">
    <source>
        <dbReference type="ARBA" id="ARBA00022723"/>
    </source>
</evidence>